<feature type="signal peptide" evidence="7">
    <location>
        <begin position="1"/>
        <end position="26"/>
    </location>
</feature>
<evidence type="ECO:0000259" key="8">
    <source>
        <dbReference type="Pfam" id="PF06814"/>
    </source>
</evidence>
<evidence type="ECO:0008006" key="12">
    <source>
        <dbReference type="Google" id="ProtNLM"/>
    </source>
</evidence>
<dbReference type="EMBL" id="JBJXBP010000004">
    <property type="protein sequence ID" value="KAL3835616.1"/>
    <property type="molecule type" value="Genomic_DNA"/>
</dbReference>
<evidence type="ECO:0000256" key="4">
    <source>
        <dbReference type="ARBA" id="ARBA00022989"/>
    </source>
</evidence>
<evidence type="ECO:0000256" key="7">
    <source>
        <dbReference type="SAM" id="SignalP"/>
    </source>
</evidence>
<accession>A0ABD3TG97</accession>
<dbReference type="GO" id="GO:0016020">
    <property type="term" value="C:membrane"/>
    <property type="evidence" value="ECO:0007669"/>
    <property type="project" value="UniProtKB-SubCell"/>
</dbReference>
<evidence type="ECO:0000259" key="9">
    <source>
        <dbReference type="Pfam" id="PF21904"/>
    </source>
</evidence>
<gene>
    <name evidence="10" type="ORF">ACJIZ3_010352</name>
</gene>
<evidence type="ECO:0000313" key="10">
    <source>
        <dbReference type="EMBL" id="KAL3835616.1"/>
    </source>
</evidence>
<organism evidence="10 11">
    <name type="scientific">Penstemon smallii</name>
    <dbReference type="NCBI Taxonomy" id="265156"/>
    <lineage>
        <taxon>Eukaryota</taxon>
        <taxon>Viridiplantae</taxon>
        <taxon>Streptophyta</taxon>
        <taxon>Embryophyta</taxon>
        <taxon>Tracheophyta</taxon>
        <taxon>Spermatophyta</taxon>
        <taxon>Magnoliopsida</taxon>
        <taxon>eudicotyledons</taxon>
        <taxon>Gunneridae</taxon>
        <taxon>Pentapetalae</taxon>
        <taxon>asterids</taxon>
        <taxon>lamiids</taxon>
        <taxon>Lamiales</taxon>
        <taxon>Plantaginaceae</taxon>
        <taxon>Cheloneae</taxon>
        <taxon>Penstemon</taxon>
    </lineage>
</organism>
<feature type="transmembrane region" description="Helical" evidence="6">
    <location>
        <begin position="178"/>
        <end position="196"/>
    </location>
</feature>
<feature type="transmembrane region" description="Helical" evidence="6">
    <location>
        <begin position="208"/>
        <end position="225"/>
    </location>
</feature>
<sequence length="332" mass="38646">MHENVHQNVFFFFFFFLLFKSNLINSEIQSFKIITDSRSLIMFEDFGFNNPGYISISISSISITTRSMNPTNSSLMGCFYAPSPARRAMKLALLNDYCIIGKPFIFPIFVFNERTLLSQSSINKTIPVTIPDLYYIFFLNCAKTSSISMNVDLETYNIKPNGDPYYTDEHFTNLPSTLFTFSFLFFVFLLIWLRLCIKNKYFLHRIHILMALLLFFRFLDLFSYAKTQHVIRLTGLSHGWNVLWLVVYFVKNILFVNVIVLIGAGWSLLRPCLQEFHKYVLSIAVSLQILANLCFVLMRGFGPSNEHYSKEIGSTENIWELCISHSCLCWIY</sequence>
<dbReference type="Pfam" id="PF06814">
    <property type="entry name" value="GOST_TM"/>
    <property type="match status" value="1"/>
</dbReference>
<keyword evidence="4 6" id="KW-1133">Transmembrane helix</keyword>
<feature type="domain" description="GOST seven transmembrane" evidence="8">
    <location>
        <begin position="182"/>
        <end position="330"/>
    </location>
</feature>
<dbReference type="PANTHER" id="PTHR21229:SF56">
    <property type="entry name" value="LUNG SEVEN TRANSMEMBRANE RECEPTOR FAMILY PROTEIN"/>
    <property type="match status" value="1"/>
</dbReference>
<protein>
    <recommendedName>
        <fullName evidence="12">Intimal thickness related receptor IRP domain-containing protein</fullName>
    </recommendedName>
</protein>
<proteinExistence type="predicted"/>
<evidence type="ECO:0000256" key="5">
    <source>
        <dbReference type="ARBA" id="ARBA00023136"/>
    </source>
</evidence>
<keyword evidence="11" id="KW-1185">Reference proteome</keyword>
<feature type="transmembrane region" description="Helical" evidence="6">
    <location>
        <begin position="245"/>
        <end position="267"/>
    </location>
</feature>
<dbReference type="InterPro" id="IPR054103">
    <property type="entry name" value="CAND6-7_N"/>
</dbReference>
<comment type="caution">
    <text evidence="10">The sequence shown here is derived from an EMBL/GenBank/DDBJ whole genome shotgun (WGS) entry which is preliminary data.</text>
</comment>
<evidence type="ECO:0000256" key="6">
    <source>
        <dbReference type="SAM" id="Phobius"/>
    </source>
</evidence>
<evidence type="ECO:0000313" key="11">
    <source>
        <dbReference type="Proteomes" id="UP001634393"/>
    </source>
</evidence>
<dbReference type="PANTHER" id="PTHR21229">
    <property type="entry name" value="LUNG SEVEN TRANSMEMBRANE RECEPTOR"/>
    <property type="match status" value="1"/>
</dbReference>
<dbReference type="Proteomes" id="UP001634393">
    <property type="component" value="Unassembled WGS sequence"/>
</dbReference>
<feature type="domain" description="CAND6/7 N-terminal" evidence="9">
    <location>
        <begin position="30"/>
        <end position="157"/>
    </location>
</feature>
<reference evidence="10 11" key="1">
    <citation type="submission" date="2024-12" db="EMBL/GenBank/DDBJ databases">
        <title>The unique morphological basis and parallel evolutionary history of personate flowers in Penstemon.</title>
        <authorList>
            <person name="Depatie T.H."/>
            <person name="Wessinger C.A."/>
        </authorList>
    </citation>
    <scope>NUCLEOTIDE SEQUENCE [LARGE SCALE GENOMIC DNA]</scope>
    <source>
        <strain evidence="10">WTNN_2</strain>
        <tissue evidence="10">Leaf</tissue>
    </source>
</reference>
<feature type="chain" id="PRO_5044871640" description="Intimal thickness related receptor IRP domain-containing protein" evidence="7">
    <location>
        <begin position="27"/>
        <end position="332"/>
    </location>
</feature>
<evidence type="ECO:0000256" key="2">
    <source>
        <dbReference type="ARBA" id="ARBA00022692"/>
    </source>
</evidence>
<dbReference type="InterPro" id="IPR053937">
    <property type="entry name" value="GOST_TM"/>
</dbReference>
<name>A0ABD3TG97_9LAMI</name>
<dbReference type="AlphaFoldDB" id="A0ABD3TG97"/>
<keyword evidence="5 6" id="KW-0472">Membrane</keyword>
<dbReference type="Pfam" id="PF21904">
    <property type="entry name" value="CAND6-7_N"/>
    <property type="match status" value="1"/>
</dbReference>
<comment type="subcellular location">
    <subcellularLocation>
        <location evidence="1">Membrane</location>
        <topology evidence="1">Multi-pass membrane protein</topology>
    </subcellularLocation>
</comment>
<feature type="transmembrane region" description="Helical" evidence="6">
    <location>
        <begin position="279"/>
        <end position="298"/>
    </location>
</feature>
<dbReference type="InterPro" id="IPR009637">
    <property type="entry name" value="GPR107/GPR108-like"/>
</dbReference>
<keyword evidence="3 7" id="KW-0732">Signal</keyword>
<evidence type="ECO:0000256" key="3">
    <source>
        <dbReference type="ARBA" id="ARBA00022729"/>
    </source>
</evidence>
<keyword evidence="2 6" id="KW-0812">Transmembrane</keyword>
<evidence type="ECO:0000256" key="1">
    <source>
        <dbReference type="ARBA" id="ARBA00004141"/>
    </source>
</evidence>